<protein>
    <submittedName>
        <fullName evidence="1">Kinase subunit of RNA polymerase II carboxy-terminal domain kinase I</fullName>
        <ecNumber evidence="1">2.7.11.2</ecNumber>
    </submittedName>
</protein>
<name>A0ACC1JVZ0_9FUNG</name>
<proteinExistence type="predicted"/>
<evidence type="ECO:0000313" key="2">
    <source>
        <dbReference type="Proteomes" id="UP001140234"/>
    </source>
</evidence>
<dbReference type="EMBL" id="JANBUJ010001229">
    <property type="protein sequence ID" value="KAJ2768224.1"/>
    <property type="molecule type" value="Genomic_DNA"/>
</dbReference>
<gene>
    <name evidence="1" type="primary">CTK1</name>
    <name evidence="1" type="ORF">IWQ57_003626</name>
</gene>
<accession>A0ACC1JVZ0</accession>
<keyword evidence="1" id="KW-0808">Transferase</keyword>
<sequence length="371" mass="42046">MAVAGSSTSETPARLLQGIAEASLAEDSPLTPATPKQRGLSEGIQLYARISMVGEGTYGKVYKARNKETGQIVALKRMRIDLEREGFPITAMREIRLLRQLQHPNITRVLDVVPEPGSAVYVVMEYMDYDLSGLINHPQWSPDPAQVKSLMQQLLEGLGFMHERGILHRDIKGSNLLVNQQGQVKYVDFGLARSFHHAHMQELTNRVITLWYRPPELLLGTTLYGPEVDIWSLGCVVLELFLKKPAFQGQNDIDQLEQIFKLLGTPADDVWDKFRKLPWACYMTPATRYENRLRAALSARATTSAIDLICWMLGLDPSTRPSAQRCIEHRFFRESPAPRPPTSFPVAGDWHEYESKAERRKRKKAVRQQPA</sequence>
<organism evidence="1 2">
    <name type="scientific">Coemansia nantahalensis</name>
    <dbReference type="NCBI Taxonomy" id="2789366"/>
    <lineage>
        <taxon>Eukaryota</taxon>
        <taxon>Fungi</taxon>
        <taxon>Fungi incertae sedis</taxon>
        <taxon>Zoopagomycota</taxon>
        <taxon>Kickxellomycotina</taxon>
        <taxon>Kickxellomycetes</taxon>
        <taxon>Kickxellales</taxon>
        <taxon>Kickxellaceae</taxon>
        <taxon>Coemansia</taxon>
    </lineage>
</organism>
<comment type="caution">
    <text evidence="1">The sequence shown here is derived from an EMBL/GenBank/DDBJ whole genome shotgun (WGS) entry which is preliminary data.</text>
</comment>
<dbReference type="EC" id="2.7.11.2" evidence="1"/>
<evidence type="ECO:0000313" key="1">
    <source>
        <dbReference type="EMBL" id="KAJ2768224.1"/>
    </source>
</evidence>
<dbReference type="Proteomes" id="UP001140234">
    <property type="component" value="Unassembled WGS sequence"/>
</dbReference>
<keyword evidence="1" id="KW-0418">Kinase</keyword>
<reference evidence="1" key="1">
    <citation type="submission" date="2022-07" db="EMBL/GenBank/DDBJ databases">
        <title>Phylogenomic reconstructions and comparative analyses of Kickxellomycotina fungi.</title>
        <authorList>
            <person name="Reynolds N.K."/>
            <person name="Stajich J.E."/>
            <person name="Barry K."/>
            <person name="Grigoriev I.V."/>
            <person name="Crous P."/>
            <person name="Smith M.E."/>
        </authorList>
    </citation>
    <scope>NUCLEOTIDE SEQUENCE</scope>
    <source>
        <strain evidence="1">CBS 109366</strain>
    </source>
</reference>
<keyword evidence="2" id="KW-1185">Reference proteome</keyword>